<dbReference type="Proteomes" id="UP001595840">
    <property type="component" value="Unassembled WGS sequence"/>
</dbReference>
<dbReference type="EMBL" id="JBHSCX010000004">
    <property type="protein sequence ID" value="MFC4361877.1"/>
    <property type="molecule type" value="Genomic_DNA"/>
</dbReference>
<evidence type="ECO:0000313" key="1">
    <source>
        <dbReference type="EMBL" id="MFC4361877.1"/>
    </source>
</evidence>
<organism evidence="1 2">
    <name type="scientific">Simiduia curdlanivorans</name>
    <dbReference type="NCBI Taxonomy" id="1492769"/>
    <lineage>
        <taxon>Bacteria</taxon>
        <taxon>Pseudomonadati</taxon>
        <taxon>Pseudomonadota</taxon>
        <taxon>Gammaproteobacteria</taxon>
        <taxon>Cellvibrionales</taxon>
        <taxon>Cellvibrionaceae</taxon>
        <taxon>Simiduia</taxon>
    </lineage>
</organism>
<protein>
    <submittedName>
        <fullName evidence="1">MazG-like family protein</fullName>
    </submittedName>
</protein>
<keyword evidence="2" id="KW-1185">Reference proteome</keyword>
<evidence type="ECO:0000313" key="2">
    <source>
        <dbReference type="Proteomes" id="UP001595840"/>
    </source>
</evidence>
<gene>
    <name evidence="1" type="ORF">ACFOX3_06155</name>
</gene>
<comment type="caution">
    <text evidence="1">The sequence shown here is derived from an EMBL/GenBank/DDBJ whole genome shotgun (WGS) entry which is preliminary data.</text>
</comment>
<dbReference type="InterPro" id="IPR025984">
    <property type="entry name" value="DCTPP"/>
</dbReference>
<accession>A0ABV8V465</accession>
<dbReference type="InterPro" id="IPR052555">
    <property type="entry name" value="dCTP_Pyrophosphatase"/>
</dbReference>
<dbReference type="PIRSF" id="PIRSF029826">
    <property type="entry name" value="UCP029826_pph"/>
    <property type="match status" value="1"/>
</dbReference>
<dbReference type="RefSeq" id="WP_290263974.1">
    <property type="nucleotide sequence ID" value="NZ_JAUFQG010000006.1"/>
</dbReference>
<sequence length="105" mass="11706">MLDYRSYHNAFKTIAEVNGWADLHTPKNLAQAVLQESAELCAEFQWLTDQQSCELTADKLAKVGSEVADVALYLFALCEALGLDLDDAIEVKQKLNEQRFGVAKD</sequence>
<dbReference type="PANTHER" id="PTHR46523">
    <property type="entry name" value="DCTP PYROPHOSPHATASE 1"/>
    <property type="match status" value="1"/>
</dbReference>
<reference evidence="2" key="1">
    <citation type="journal article" date="2019" name="Int. J. Syst. Evol. Microbiol.">
        <title>The Global Catalogue of Microorganisms (GCM) 10K type strain sequencing project: providing services to taxonomists for standard genome sequencing and annotation.</title>
        <authorList>
            <consortium name="The Broad Institute Genomics Platform"/>
            <consortium name="The Broad Institute Genome Sequencing Center for Infectious Disease"/>
            <person name="Wu L."/>
            <person name="Ma J."/>
        </authorList>
    </citation>
    <scope>NUCLEOTIDE SEQUENCE [LARGE SCALE GENOMIC DNA]</scope>
    <source>
        <strain evidence="2">CECT 8570</strain>
    </source>
</reference>
<dbReference type="SUPFAM" id="SSF101386">
    <property type="entry name" value="all-alpha NTP pyrophosphatases"/>
    <property type="match status" value="1"/>
</dbReference>
<dbReference type="Gene3D" id="1.10.287.1080">
    <property type="entry name" value="MazG-like"/>
    <property type="match status" value="1"/>
</dbReference>
<dbReference type="PANTHER" id="PTHR46523:SF1">
    <property type="entry name" value="DCTP PYROPHOSPHATASE 1"/>
    <property type="match status" value="1"/>
</dbReference>
<proteinExistence type="predicted"/>
<name>A0ABV8V465_9GAMM</name>